<dbReference type="SUPFAM" id="SSF88946">
    <property type="entry name" value="Sigma2 domain of RNA polymerase sigma factors"/>
    <property type="match status" value="1"/>
</dbReference>
<dbReference type="InterPro" id="IPR014284">
    <property type="entry name" value="RNA_pol_sigma-70_dom"/>
</dbReference>
<dbReference type="STRING" id="1802758.A3A96_03015"/>
<dbReference type="Proteomes" id="UP000177707">
    <property type="component" value="Unassembled WGS sequence"/>
</dbReference>
<evidence type="ECO:0000256" key="1">
    <source>
        <dbReference type="ARBA" id="ARBA00010641"/>
    </source>
</evidence>
<dbReference type="EMBL" id="MHWB01000011">
    <property type="protein sequence ID" value="OHB01613.1"/>
    <property type="molecule type" value="Genomic_DNA"/>
</dbReference>
<reference evidence="8 9" key="1">
    <citation type="journal article" date="2016" name="Nat. Commun.">
        <title>Thousands of microbial genomes shed light on interconnected biogeochemical processes in an aquifer system.</title>
        <authorList>
            <person name="Anantharaman K."/>
            <person name="Brown C.T."/>
            <person name="Hug L.A."/>
            <person name="Sharon I."/>
            <person name="Castelle C.J."/>
            <person name="Probst A.J."/>
            <person name="Thomas B.C."/>
            <person name="Singh A."/>
            <person name="Wilkins M.J."/>
            <person name="Karaoz U."/>
            <person name="Brodie E.L."/>
            <person name="Williams K.H."/>
            <person name="Hubbard S.S."/>
            <person name="Banfield J.F."/>
        </authorList>
    </citation>
    <scope>NUCLEOTIDE SEQUENCE [LARGE SCALE GENOMIC DNA]</scope>
</reference>
<dbReference type="PANTHER" id="PTHR43133">
    <property type="entry name" value="RNA POLYMERASE ECF-TYPE SIGMA FACTO"/>
    <property type="match status" value="1"/>
</dbReference>
<keyword evidence="3" id="KW-0731">Sigma factor</keyword>
<dbReference type="AlphaFoldDB" id="A0A1G2TWR6"/>
<dbReference type="InterPro" id="IPR039425">
    <property type="entry name" value="RNA_pol_sigma-70-like"/>
</dbReference>
<evidence type="ECO:0000259" key="7">
    <source>
        <dbReference type="Pfam" id="PF08281"/>
    </source>
</evidence>
<dbReference type="NCBIfam" id="TIGR02937">
    <property type="entry name" value="sigma70-ECF"/>
    <property type="match status" value="1"/>
</dbReference>
<sequence>MSDEEVLKLSYKKPHHFGELFNRHNKRFLKIAQRALRSKDDAEDVVQETFVKIYKYGKKFPSNGGKFIPWANTILRNCIGDQINKYKNKTLAINEEIENTAVDFMSIENSFGNVSYVQFILNKIDGAAAEIINLRYILGKSFKEIAKILSIKNSTARVRIYRSKKIFTEAYKQYNNYE</sequence>
<evidence type="ECO:0000259" key="6">
    <source>
        <dbReference type="Pfam" id="PF04542"/>
    </source>
</evidence>
<dbReference type="Pfam" id="PF04542">
    <property type="entry name" value="Sigma70_r2"/>
    <property type="match status" value="1"/>
</dbReference>
<protein>
    <recommendedName>
        <fullName evidence="10">RNA polymerase sigma factor</fullName>
    </recommendedName>
</protein>
<feature type="domain" description="RNA polymerase sigma factor 70 region 4 type 2" evidence="7">
    <location>
        <begin position="121"/>
        <end position="165"/>
    </location>
</feature>
<dbReference type="InterPro" id="IPR036388">
    <property type="entry name" value="WH-like_DNA-bd_sf"/>
</dbReference>
<name>A0A1G2TWR6_9BACT</name>
<keyword evidence="4" id="KW-0238">DNA-binding</keyword>
<evidence type="ECO:0000256" key="2">
    <source>
        <dbReference type="ARBA" id="ARBA00023015"/>
    </source>
</evidence>
<dbReference type="InterPro" id="IPR013325">
    <property type="entry name" value="RNA_pol_sigma_r2"/>
</dbReference>
<dbReference type="Pfam" id="PF08281">
    <property type="entry name" value="Sigma70_r4_2"/>
    <property type="match status" value="1"/>
</dbReference>
<evidence type="ECO:0000256" key="4">
    <source>
        <dbReference type="ARBA" id="ARBA00023125"/>
    </source>
</evidence>
<proteinExistence type="inferred from homology"/>
<accession>A0A1G2TWR6</accession>
<dbReference type="InterPro" id="IPR013249">
    <property type="entry name" value="RNA_pol_sigma70_r4_t2"/>
</dbReference>
<dbReference type="InterPro" id="IPR013324">
    <property type="entry name" value="RNA_pol_sigma_r3/r4-like"/>
</dbReference>
<dbReference type="PANTHER" id="PTHR43133:SF8">
    <property type="entry name" value="RNA POLYMERASE SIGMA FACTOR HI_1459-RELATED"/>
    <property type="match status" value="1"/>
</dbReference>
<gene>
    <name evidence="8" type="ORF">A3A96_03015</name>
</gene>
<evidence type="ECO:0000256" key="3">
    <source>
        <dbReference type="ARBA" id="ARBA00023082"/>
    </source>
</evidence>
<dbReference type="GO" id="GO:0003677">
    <property type="term" value="F:DNA binding"/>
    <property type="evidence" value="ECO:0007669"/>
    <property type="project" value="UniProtKB-KW"/>
</dbReference>
<keyword evidence="2" id="KW-0805">Transcription regulation</keyword>
<dbReference type="InterPro" id="IPR007627">
    <property type="entry name" value="RNA_pol_sigma70_r2"/>
</dbReference>
<dbReference type="GO" id="GO:0006352">
    <property type="term" value="P:DNA-templated transcription initiation"/>
    <property type="evidence" value="ECO:0007669"/>
    <property type="project" value="InterPro"/>
</dbReference>
<dbReference type="Gene3D" id="1.10.1740.10">
    <property type="match status" value="1"/>
</dbReference>
<comment type="similarity">
    <text evidence="1">Belongs to the sigma-70 factor family. ECF subfamily.</text>
</comment>
<dbReference type="Gene3D" id="1.10.10.10">
    <property type="entry name" value="Winged helix-like DNA-binding domain superfamily/Winged helix DNA-binding domain"/>
    <property type="match status" value="1"/>
</dbReference>
<organism evidence="8 9">
    <name type="scientific">Candidatus Zambryskibacteria bacterium RIFCSPLOWO2_01_FULL_39_39</name>
    <dbReference type="NCBI Taxonomy" id="1802758"/>
    <lineage>
        <taxon>Bacteria</taxon>
        <taxon>Candidatus Zambryskiibacteriota</taxon>
    </lineage>
</organism>
<dbReference type="SUPFAM" id="SSF88659">
    <property type="entry name" value="Sigma3 and sigma4 domains of RNA polymerase sigma factors"/>
    <property type="match status" value="1"/>
</dbReference>
<comment type="caution">
    <text evidence="8">The sequence shown here is derived from an EMBL/GenBank/DDBJ whole genome shotgun (WGS) entry which is preliminary data.</text>
</comment>
<evidence type="ECO:0008006" key="10">
    <source>
        <dbReference type="Google" id="ProtNLM"/>
    </source>
</evidence>
<evidence type="ECO:0000256" key="5">
    <source>
        <dbReference type="ARBA" id="ARBA00023163"/>
    </source>
</evidence>
<dbReference type="GO" id="GO:0016987">
    <property type="term" value="F:sigma factor activity"/>
    <property type="evidence" value="ECO:0007669"/>
    <property type="project" value="UniProtKB-KW"/>
</dbReference>
<evidence type="ECO:0000313" key="9">
    <source>
        <dbReference type="Proteomes" id="UP000177707"/>
    </source>
</evidence>
<keyword evidence="5" id="KW-0804">Transcription</keyword>
<evidence type="ECO:0000313" key="8">
    <source>
        <dbReference type="EMBL" id="OHB01613.1"/>
    </source>
</evidence>
<feature type="domain" description="RNA polymerase sigma-70 region 2" evidence="6">
    <location>
        <begin position="20"/>
        <end position="86"/>
    </location>
</feature>